<evidence type="ECO:0000313" key="2">
    <source>
        <dbReference type="Proteomes" id="UP001147830"/>
    </source>
</evidence>
<dbReference type="InterPro" id="IPR014984">
    <property type="entry name" value="HopJ"/>
</dbReference>
<sequence length="119" mass="13347">MNDFSQAQAAFLIAIDSNDHLFSSTLAFIEQWFDFTPSAFDNGGVQNSAEQNQGSCKVFALAQLLPLNKEQALRCFGEHYRDVQATPDADNHHNLRRVLRDGLSDIRFDQFPLTAKAQA</sequence>
<dbReference type="Gene3D" id="3.20.160.10">
    <property type="entry name" value="vpa0580 domain like"/>
    <property type="match status" value="1"/>
</dbReference>
<comment type="caution">
    <text evidence="1">The sequence shown here is derived from an EMBL/GenBank/DDBJ whole genome shotgun (WGS) entry which is preliminary data.</text>
</comment>
<dbReference type="InterPro" id="IPR038604">
    <property type="entry name" value="HopJ_sf"/>
</dbReference>
<organism evidence="1 2">
    <name type="scientific">Thalassolituus pacificus</name>
    <dbReference type="NCBI Taxonomy" id="2975440"/>
    <lineage>
        <taxon>Bacteria</taxon>
        <taxon>Pseudomonadati</taxon>
        <taxon>Pseudomonadota</taxon>
        <taxon>Gammaproteobacteria</taxon>
        <taxon>Oceanospirillales</taxon>
        <taxon>Oceanospirillaceae</taxon>
        <taxon>Thalassolituus</taxon>
    </lineage>
</organism>
<accession>A0A9X2WIN9</accession>
<gene>
    <name evidence="1" type="ORF">NYR02_15830</name>
</gene>
<dbReference type="Proteomes" id="UP001147830">
    <property type="component" value="Unassembled WGS sequence"/>
</dbReference>
<dbReference type="AlphaFoldDB" id="A0A9X2WIN9"/>
<name>A0A9X2WIN9_9GAMM</name>
<evidence type="ECO:0000313" key="1">
    <source>
        <dbReference type="EMBL" id="MCT7360492.1"/>
    </source>
</evidence>
<reference evidence="1" key="1">
    <citation type="journal article" date="2022" name="Front. Microbiol.">
        <title>Genome-based taxonomic rearrangement of Oceanobacter-related bacteria including the description of Thalassolituus hydrocarbonoclasticus sp. nov. and Thalassolituus pacificus sp. nov. and emended description of the genus Thalassolituus.</title>
        <authorList>
            <person name="Dong C."/>
            <person name="Wei L."/>
            <person name="Wang J."/>
            <person name="Lai Q."/>
            <person name="Huang Z."/>
            <person name="Shao Z."/>
        </authorList>
    </citation>
    <scope>NUCLEOTIDE SEQUENCE</scope>
    <source>
        <strain evidence="1">59MF3M-4</strain>
    </source>
</reference>
<dbReference type="RefSeq" id="WP_260977324.1">
    <property type="nucleotide sequence ID" value="NZ_JAOANI010000028.1"/>
</dbReference>
<dbReference type="EMBL" id="JAOANI010000028">
    <property type="protein sequence ID" value="MCT7360492.1"/>
    <property type="molecule type" value="Genomic_DNA"/>
</dbReference>
<reference evidence="1" key="2">
    <citation type="submission" date="2022-08" db="EMBL/GenBank/DDBJ databases">
        <authorList>
            <person name="Dong C."/>
        </authorList>
    </citation>
    <scope>NUCLEOTIDE SEQUENCE</scope>
    <source>
        <strain evidence="1">59MF3M-4</strain>
    </source>
</reference>
<protein>
    <submittedName>
        <fullName evidence="1">HopJ type III effector protein</fullName>
    </submittedName>
</protein>
<proteinExistence type="predicted"/>
<dbReference type="Pfam" id="PF08888">
    <property type="entry name" value="HopJ"/>
    <property type="match status" value="1"/>
</dbReference>
<keyword evidence="2" id="KW-1185">Reference proteome</keyword>